<dbReference type="Proteomes" id="UP000887116">
    <property type="component" value="Unassembled WGS sequence"/>
</dbReference>
<sequence length="109" mass="12342">MCLADPCTKMYLSTHDFSALGRNVLKKYFNSVPYEIKDSSASRHISPSLIRLRSPELDRMIRLYRNLHTNSCSVKTGKDEEISRTLDTMGLVQTTFCPDALSVNVPSQE</sequence>
<evidence type="ECO:0000313" key="1">
    <source>
        <dbReference type="EMBL" id="GFR02054.1"/>
    </source>
</evidence>
<name>A0A8X6GFE9_TRICU</name>
<comment type="caution">
    <text evidence="1">The sequence shown here is derived from an EMBL/GenBank/DDBJ whole genome shotgun (WGS) entry which is preliminary data.</text>
</comment>
<organism evidence="1 2">
    <name type="scientific">Trichonephila clavata</name>
    <name type="common">Joro spider</name>
    <name type="synonym">Nephila clavata</name>
    <dbReference type="NCBI Taxonomy" id="2740835"/>
    <lineage>
        <taxon>Eukaryota</taxon>
        <taxon>Metazoa</taxon>
        <taxon>Ecdysozoa</taxon>
        <taxon>Arthropoda</taxon>
        <taxon>Chelicerata</taxon>
        <taxon>Arachnida</taxon>
        <taxon>Araneae</taxon>
        <taxon>Araneomorphae</taxon>
        <taxon>Entelegynae</taxon>
        <taxon>Araneoidea</taxon>
        <taxon>Nephilidae</taxon>
        <taxon>Trichonephila</taxon>
    </lineage>
</organism>
<dbReference type="AlphaFoldDB" id="A0A8X6GFE9"/>
<accession>A0A8X6GFE9</accession>
<keyword evidence="2" id="KW-1185">Reference proteome</keyword>
<dbReference type="EMBL" id="BMAO01015492">
    <property type="protein sequence ID" value="GFR02054.1"/>
    <property type="molecule type" value="Genomic_DNA"/>
</dbReference>
<evidence type="ECO:0000313" key="2">
    <source>
        <dbReference type="Proteomes" id="UP000887116"/>
    </source>
</evidence>
<gene>
    <name evidence="1" type="ORF">TNCT_588131</name>
</gene>
<reference evidence="1" key="1">
    <citation type="submission" date="2020-07" db="EMBL/GenBank/DDBJ databases">
        <title>Multicomponent nature underlies the extraordinary mechanical properties of spider dragline silk.</title>
        <authorList>
            <person name="Kono N."/>
            <person name="Nakamura H."/>
            <person name="Mori M."/>
            <person name="Yoshida Y."/>
            <person name="Ohtoshi R."/>
            <person name="Malay A.D."/>
            <person name="Moran D.A.P."/>
            <person name="Tomita M."/>
            <person name="Numata K."/>
            <person name="Arakawa K."/>
        </authorList>
    </citation>
    <scope>NUCLEOTIDE SEQUENCE</scope>
</reference>
<proteinExistence type="predicted"/>
<protein>
    <submittedName>
        <fullName evidence="1">Uncharacterized protein</fullName>
    </submittedName>
</protein>